<keyword evidence="3" id="KW-0238">DNA-binding</keyword>
<protein>
    <recommendedName>
        <fullName evidence="7">TF-B3 domain-containing protein</fullName>
    </recommendedName>
</protein>
<evidence type="ECO:0000256" key="1">
    <source>
        <dbReference type="ARBA" id="ARBA00004123"/>
    </source>
</evidence>
<dbReference type="SUPFAM" id="SSF101936">
    <property type="entry name" value="DNA-binding pseudobarrel domain"/>
    <property type="match status" value="1"/>
</dbReference>
<dbReference type="EMBL" id="JAGGNH010000010">
    <property type="protein sequence ID" value="KAJ0962213.1"/>
    <property type="molecule type" value="Genomic_DNA"/>
</dbReference>
<feature type="compositionally biased region" description="Basic and acidic residues" evidence="6">
    <location>
        <begin position="64"/>
        <end position="79"/>
    </location>
</feature>
<evidence type="ECO:0000256" key="6">
    <source>
        <dbReference type="SAM" id="MobiDB-lite"/>
    </source>
</evidence>
<dbReference type="InterPro" id="IPR003340">
    <property type="entry name" value="B3_DNA-bd"/>
</dbReference>
<reference evidence="8" key="2">
    <citation type="journal article" date="2022" name="Hortic Res">
        <title>The genome of Dioscorea zingiberensis sheds light on the biosynthesis, origin and evolution of the medicinally important diosgenin saponins.</title>
        <authorList>
            <person name="Li Y."/>
            <person name="Tan C."/>
            <person name="Li Z."/>
            <person name="Guo J."/>
            <person name="Li S."/>
            <person name="Chen X."/>
            <person name="Wang C."/>
            <person name="Dai X."/>
            <person name="Yang H."/>
            <person name="Song W."/>
            <person name="Hou L."/>
            <person name="Xu J."/>
            <person name="Tong Z."/>
            <person name="Xu A."/>
            <person name="Yuan X."/>
            <person name="Wang W."/>
            <person name="Yang Q."/>
            <person name="Chen L."/>
            <person name="Sun Z."/>
            <person name="Wang K."/>
            <person name="Pan B."/>
            <person name="Chen J."/>
            <person name="Bao Y."/>
            <person name="Liu F."/>
            <person name="Qi X."/>
            <person name="Gang D.R."/>
            <person name="Wen J."/>
            <person name="Li J."/>
        </authorList>
    </citation>
    <scope>NUCLEOTIDE SEQUENCE</scope>
    <source>
        <strain evidence="8">Dzin_1.0</strain>
    </source>
</reference>
<feature type="compositionally biased region" description="Basic and acidic residues" evidence="6">
    <location>
        <begin position="91"/>
        <end position="100"/>
    </location>
</feature>
<keyword evidence="4" id="KW-0804">Transcription</keyword>
<dbReference type="Gene3D" id="2.40.330.10">
    <property type="entry name" value="DNA-binding pseudobarrel domain"/>
    <property type="match status" value="1"/>
</dbReference>
<keyword evidence="9" id="KW-1185">Reference proteome</keyword>
<dbReference type="OrthoDB" id="897584at2759"/>
<dbReference type="CDD" id="cd10017">
    <property type="entry name" value="B3_DNA"/>
    <property type="match status" value="1"/>
</dbReference>
<evidence type="ECO:0000256" key="3">
    <source>
        <dbReference type="ARBA" id="ARBA00023125"/>
    </source>
</evidence>
<evidence type="ECO:0000256" key="5">
    <source>
        <dbReference type="ARBA" id="ARBA00023242"/>
    </source>
</evidence>
<feature type="region of interest" description="Disordered" evidence="6">
    <location>
        <begin position="64"/>
        <end position="107"/>
    </location>
</feature>
<comment type="subcellular location">
    <subcellularLocation>
        <location evidence="1">Nucleus</location>
    </subcellularLocation>
</comment>
<dbReference type="GO" id="GO:0003677">
    <property type="term" value="F:DNA binding"/>
    <property type="evidence" value="ECO:0007669"/>
    <property type="project" value="UniProtKB-KW"/>
</dbReference>
<dbReference type="PROSITE" id="PS50863">
    <property type="entry name" value="B3"/>
    <property type="match status" value="1"/>
</dbReference>
<reference evidence="8" key="1">
    <citation type="submission" date="2021-03" db="EMBL/GenBank/DDBJ databases">
        <authorList>
            <person name="Li Z."/>
            <person name="Yang C."/>
        </authorList>
    </citation>
    <scope>NUCLEOTIDE SEQUENCE</scope>
    <source>
        <strain evidence="8">Dzin_1.0</strain>
        <tissue evidence="8">Leaf</tissue>
    </source>
</reference>
<proteinExistence type="predicted"/>
<evidence type="ECO:0000259" key="7">
    <source>
        <dbReference type="PROSITE" id="PS50863"/>
    </source>
</evidence>
<evidence type="ECO:0000256" key="4">
    <source>
        <dbReference type="ARBA" id="ARBA00023163"/>
    </source>
</evidence>
<dbReference type="AlphaFoldDB" id="A0A9D5BWY2"/>
<feature type="domain" description="TF-B3" evidence="7">
    <location>
        <begin position="1"/>
        <end position="39"/>
    </location>
</feature>
<dbReference type="GO" id="GO:0005634">
    <property type="term" value="C:nucleus"/>
    <property type="evidence" value="ECO:0007669"/>
    <property type="project" value="UniProtKB-SubCell"/>
</dbReference>
<dbReference type="InterPro" id="IPR015300">
    <property type="entry name" value="DNA-bd_pseudobarrel_sf"/>
</dbReference>
<keyword evidence="5" id="KW-0539">Nucleus</keyword>
<name>A0A9D5BWY2_9LILI</name>
<dbReference type="Proteomes" id="UP001085076">
    <property type="component" value="Miscellaneous, Linkage group lg10"/>
</dbReference>
<evidence type="ECO:0000313" key="9">
    <source>
        <dbReference type="Proteomes" id="UP001085076"/>
    </source>
</evidence>
<keyword evidence="2" id="KW-0805">Transcription regulation</keyword>
<organism evidence="8 9">
    <name type="scientific">Dioscorea zingiberensis</name>
    <dbReference type="NCBI Taxonomy" id="325984"/>
    <lineage>
        <taxon>Eukaryota</taxon>
        <taxon>Viridiplantae</taxon>
        <taxon>Streptophyta</taxon>
        <taxon>Embryophyta</taxon>
        <taxon>Tracheophyta</taxon>
        <taxon>Spermatophyta</taxon>
        <taxon>Magnoliopsida</taxon>
        <taxon>Liliopsida</taxon>
        <taxon>Dioscoreales</taxon>
        <taxon>Dioscoreaceae</taxon>
        <taxon>Dioscorea</taxon>
    </lineage>
</organism>
<evidence type="ECO:0000313" key="8">
    <source>
        <dbReference type="EMBL" id="KAJ0962213.1"/>
    </source>
</evidence>
<gene>
    <name evidence="8" type="ORF">J5N97_030041</name>
</gene>
<accession>A0A9D5BWY2</accession>
<evidence type="ECO:0000256" key="2">
    <source>
        <dbReference type="ARBA" id="ARBA00023015"/>
    </source>
</evidence>
<sequence>MSLNAGWEAFHVDHDVEAGDLLVFTYAGVRFEVEMFETTSRQRGNPMEDEDLSYVKGLLASFEGEVHPPLPHETEEERGGTWPRAEYLQGGKKEEEEKRNKALPKRG</sequence>
<comment type="caution">
    <text evidence="8">The sequence shown here is derived from an EMBL/GenBank/DDBJ whole genome shotgun (WGS) entry which is preliminary data.</text>
</comment>